<dbReference type="PANTHER" id="PTHR43283">
    <property type="entry name" value="BETA-LACTAMASE-RELATED"/>
    <property type="match status" value="1"/>
</dbReference>
<dbReference type="Proteomes" id="UP001300261">
    <property type="component" value="Unassembled WGS sequence"/>
</dbReference>
<evidence type="ECO:0000313" key="2">
    <source>
        <dbReference type="EMBL" id="MCX2721906.1"/>
    </source>
</evidence>
<protein>
    <submittedName>
        <fullName evidence="2">Serine hydrolase</fullName>
    </submittedName>
</protein>
<evidence type="ECO:0000259" key="1">
    <source>
        <dbReference type="Pfam" id="PF00144"/>
    </source>
</evidence>
<dbReference type="RefSeq" id="WP_265961611.1">
    <property type="nucleotide sequence ID" value="NZ_JAPEVI010000003.1"/>
</dbReference>
<evidence type="ECO:0000313" key="3">
    <source>
        <dbReference type="Proteomes" id="UP001300261"/>
    </source>
</evidence>
<feature type="domain" description="Beta-lactamase-related" evidence="1">
    <location>
        <begin position="49"/>
        <end position="330"/>
    </location>
</feature>
<sequence length="359" mass="39233">MSVADKTLSLSPHALKAELFGFDPMIGRRLCADAKAGLLPHLHAVVADRKGEIILESYGSGPDENRGRPLGVVAFTGQTLHDLRSVTKSIVSLLYGIALEKGLVPRLDTPILSFFPEYADLASDPERMKRTVEHALTMSLGMEWDETRPYTDAENSEIAKEPAPDRFRYILERPLVAEPGTRWIYSGGATALIGEILQRGTGRSLVDLARDMLFHPLGISDFEWSAGKDGTLSPASGLRMTAPDLLKVGRLVLNNGIWEGRRIVPEAWITASLRPVIATDDGLDYGYFWFCGQAPVRALGGPSPWFAGFGNGGQRLWLCPRADVAAVVFSGNYNDWTAWIAPTRVWSEIILANLTDAGA</sequence>
<keyword evidence="3" id="KW-1185">Reference proteome</keyword>
<dbReference type="Gene3D" id="3.40.710.10">
    <property type="entry name" value="DD-peptidase/beta-lactamase superfamily"/>
    <property type="match status" value="1"/>
</dbReference>
<dbReference type="SUPFAM" id="SSF56601">
    <property type="entry name" value="beta-lactamase/transpeptidase-like"/>
    <property type="match status" value="1"/>
</dbReference>
<proteinExistence type="predicted"/>
<dbReference type="PANTHER" id="PTHR43283:SF7">
    <property type="entry name" value="BETA-LACTAMASE-RELATED DOMAIN-CONTAINING PROTEIN"/>
    <property type="match status" value="1"/>
</dbReference>
<reference evidence="2 3" key="1">
    <citation type="journal article" date="2016" name="Int. J. Syst. Evol. Microbiol.">
        <title>Labrenzia salina sp. nov., isolated from the rhizosphere of the halophyte Arthrocnemum macrostachyum.</title>
        <authorList>
            <person name="Camacho M."/>
            <person name="Redondo-Gomez S."/>
            <person name="Rodriguez-Llorente I."/>
            <person name="Rohde M."/>
            <person name="Sproer C."/>
            <person name="Schumann P."/>
            <person name="Klenk H.P."/>
            <person name="Montero-Calasanz M.D.C."/>
        </authorList>
    </citation>
    <scope>NUCLEOTIDE SEQUENCE [LARGE SCALE GENOMIC DNA]</scope>
    <source>
        <strain evidence="2 3">DSM 29163</strain>
    </source>
</reference>
<keyword evidence="2" id="KW-0378">Hydrolase</keyword>
<comment type="caution">
    <text evidence="2">The sequence shown here is derived from an EMBL/GenBank/DDBJ whole genome shotgun (WGS) entry which is preliminary data.</text>
</comment>
<name>A0ABT3QYI6_9HYPH</name>
<dbReference type="InterPro" id="IPR001466">
    <property type="entry name" value="Beta-lactam-related"/>
</dbReference>
<organism evidence="2 3">
    <name type="scientific">Roseibium salinum</name>
    <dbReference type="NCBI Taxonomy" id="1604349"/>
    <lineage>
        <taxon>Bacteria</taxon>
        <taxon>Pseudomonadati</taxon>
        <taxon>Pseudomonadota</taxon>
        <taxon>Alphaproteobacteria</taxon>
        <taxon>Hyphomicrobiales</taxon>
        <taxon>Stappiaceae</taxon>
        <taxon>Roseibium</taxon>
    </lineage>
</organism>
<dbReference type="EMBL" id="JAPEVI010000003">
    <property type="protein sequence ID" value="MCX2721906.1"/>
    <property type="molecule type" value="Genomic_DNA"/>
</dbReference>
<dbReference type="Pfam" id="PF00144">
    <property type="entry name" value="Beta-lactamase"/>
    <property type="match status" value="1"/>
</dbReference>
<dbReference type="InterPro" id="IPR012338">
    <property type="entry name" value="Beta-lactam/transpept-like"/>
</dbReference>
<accession>A0ABT3QYI6</accession>
<dbReference type="InterPro" id="IPR050789">
    <property type="entry name" value="Diverse_Enzym_Activities"/>
</dbReference>
<gene>
    <name evidence="2" type="ORF">ON753_05735</name>
</gene>
<dbReference type="GO" id="GO:0016787">
    <property type="term" value="F:hydrolase activity"/>
    <property type="evidence" value="ECO:0007669"/>
    <property type="project" value="UniProtKB-KW"/>
</dbReference>